<accession>A0ABY9E7N2</accession>
<reference evidence="2 3" key="1">
    <citation type="submission" date="2022-05" db="EMBL/GenBank/DDBJ databases">
        <title>Microbulbifer sp. nov., isolated from sponge.</title>
        <authorList>
            <person name="Gao L."/>
        </authorList>
    </citation>
    <scope>NUCLEOTIDE SEQUENCE [LARGE SCALE GENOMIC DNA]</scope>
    <source>
        <strain evidence="2 3">MI-G</strain>
    </source>
</reference>
<evidence type="ECO:0000313" key="2">
    <source>
        <dbReference type="EMBL" id="WKD49018.1"/>
    </source>
</evidence>
<dbReference type="RefSeq" id="WP_301414804.1">
    <property type="nucleotide sequence ID" value="NZ_CP098023.1"/>
</dbReference>
<dbReference type="InterPro" id="IPR039375">
    <property type="entry name" value="NodN-like"/>
</dbReference>
<dbReference type="InterPro" id="IPR002539">
    <property type="entry name" value="MaoC-like_dom"/>
</dbReference>
<keyword evidence="3" id="KW-1185">Reference proteome</keyword>
<dbReference type="PANTHER" id="PTHR42993">
    <property type="entry name" value="MAOC-LIKE DEHYDRATASE DOMAIN-CONTAINING PROTEIN"/>
    <property type="match status" value="1"/>
</dbReference>
<feature type="domain" description="MaoC-like" evidence="1">
    <location>
        <begin position="12"/>
        <end position="114"/>
    </location>
</feature>
<sequence>MIRVEQPRDLLQQVGRSLGATEWMAISQERINQFAQASEDHQWIHVDPERAAKGPFGDCIAHGYLILSLANKFLPELLLVKTYSLGLNYGCDKIRFPNSVKVAQRIRGVGELISGEAKPGCVQVVVRIVVEIEDEERPACVVDTISRFYD</sequence>
<organism evidence="2 3">
    <name type="scientific">Microbulbifer spongiae</name>
    <dbReference type="NCBI Taxonomy" id="2944933"/>
    <lineage>
        <taxon>Bacteria</taxon>
        <taxon>Pseudomonadati</taxon>
        <taxon>Pseudomonadota</taxon>
        <taxon>Gammaproteobacteria</taxon>
        <taxon>Cellvibrionales</taxon>
        <taxon>Microbulbiferaceae</taxon>
        <taxon>Microbulbifer</taxon>
    </lineage>
</organism>
<protein>
    <submittedName>
        <fullName evidence="2">MaoC family dehydratase</fullName>
    </submittedName>
</protein>
<dbReference type="Proteomes" id="UP001321520">
    <property type="component" value="Chromosome"/>
</dbReference>
<gene>
    <name evidence="2" type="ORF">M8T91_14105</name>
</gene>
<dbReference type="Pfam" id="PF01575">
    <property type="entry name" value="MaoC_dehydratas"/>
    <property type="match status" value="1"/>
</dbReference>
<dbReference type="PANTHER" id="PTHR42993:SF1">
    <property type="entry name" value="MAOC-LIKE DEHYDRATASE DOMAIN-CONTAINING PROTEIN"/>
    <property type="match status" value="1"/>
</dbReference>
<dbReference type="InterPro" id="IPR029069">
    <property type="entry name" value="HotDog_dom_sf"/>
</dbReference>
<dbReference type="CDD" id="cd03450">
    <property type="entry name" value="NodN"/>
    <property type="match status" value="1"/>
</dbReference>
<proteinExistence type="predicted"/>
<dbReference type="SUPFAM" id="SSF54637">
    <property type="entry name" value="Thioesterase/thiol ester dehydrase-isomerase"/>
    <property type="match status" value="1"/>
</dbReference>
<evidence type="ECO:0000313" key="3">
    <source>
        <dbReference type="Proteomes" id="UP001321520"/>
    </source>
</evidence>
<dbReference type="EMBL" id="CP098023">
    <property type="protein sequence ID" value="WKD49018.1"/>
    <property type="molecule type" value="Genomic_DNA"/>
</dbReference>
<evidence type="ECO:0000259" key="1">
    <source>
        <dbReference type="Pfam" id="PF01575"/>
    </source>
</evidence>
<dbReference type="Gene3D" id="3.10.129.10">
    <property type="entry name" value="Hotdog Thioesterase"/>
    <property type="match status" value="1"/>
</dbReference>
<name>A0ABY9E7N2_9GAMM</name>